<dbReference type="Gene3D" id="3.10.350.10">
    <property type="entry name" value="LysM domain"/>
    <property type="match status" value="2"/>
</dbReference>
<evidence type="ECO:0000259" key="3">
    <source>
        <dbReference type="PROSITE" id="PS51782"/>
    </source>
</evidence>
<proteinExistence type="inferred from homology"/>
<dbReference type="SMART" id="SM00257">
    <property type="entry name" value="LysM"/>
    <property type="match status" value="2"/>
</dbReference>
<dbReference type="GO" id="GO:0008932">
    <property type="term" value="F:lytic endotransglycosylase activity"/>
    <property type="evidence" value="ECO:0007669"/>
    <property type="project" value="TreeGrafter"/>
</dbReference>
<dbReference type="SUPFAM" id="SSF53955">
    <property type="entry name" value="Lysozyme-like"/>
    <property type="match status" value="1"/>
</dbReference>
<dbReference type="InterPro" id="IPR008258">
    <property type="entry name" value="Transglycosylase_SLT_dom_1"/>
</dbReference>
<dbReference type="Pfam" id="PF01476">
    <property type="entry name" value="LysM"/>
    <property type="match status" value="2"/>
</dbReference>
<evidence type="ECO:0000256" key="1">
    <source>
        <dbReference type="ARBA" id="ARBA00007734"/>
    </source>
</evidence>
<feature type="region of interest" description="Disordered" evidence="2">
    <location>
        <begin position="1"/>
        <end position="23"/>
    </location>
</feature>
<dbReference type="InterPro" id="IPR018392">
    <property type="entry name" value="LysM"/>
</dbReference>
<dbReference type="InterPro" id="IPR023346">
    <property type="entry name" value="Lysozyme-like_dom_sf"/>
</dbReference>
<evidence type="ECO:0000313" key="5">
    <source>
        <dbReference type="Proteomes" id="UP000011021"/>
    </source>
</evidence>
<comment type="caution">
    <text evidence="4">The sequence shown here is derived from an EMBL/GenBank/DDBJ whole genome shotgun (WGS) entry which is preliminary data.</text>
</comment>
<feature type="domain" description="LysM" evidence="3">
    <location>
        <begin position="448"/>
        <end position="498"/>
    </location>
</feature>
<dbReference type="PANTHER" id="PTHR33734">
    <property type="entry name" value="LYSM DOMAIN-CONTAINING GPI-ANCHORED PROTEIN 2"/>
    <property type="match status" value="1"/>
</dbReference>
<dbReference type="AlphaFoldDB" id="E7RWR9"/>
<feature type="compositionally biased region" description="Basic and acidic residues" evidence="2">
    <location>
        <begin position="562"/>
        <end position="574"/>
    </location>
</feature>
<dbReference type="CDD" id="cd16894">
    <property type="entry name" value="MltD-like"/>
    <property type="match status" value="1"/>
</dbReference>
<dbReference type="Gene3D" id="1.10.530.10">
    <property type="match status" value="1"/>
</dbReference>
<feature type="domain" description="LysM" evidence="3">
    <location>
        <begin position="376"/>
        <end position="420"/>
    </location>
</feature>
<dbReference type="CDD" id="cd00118">
    <property type="entry name" value="LysM"/>
    <property type="match status" value="2"/>
</dbReference>
<dbReference type="eggNOG" id="COG0741">
    <property type="taxonomic scope" value="Bacteria"/>
</dbReference>
<comment type="similarity">
    <text evidence="1">Belongs to the transglycosylase Slt family.</text>
</comment>
<dbReference type="Pfam" id="PF01464">
    <property type="entry name" value="SLT"/>
    <property type="match status" value="1"/>
</dbReference>
<organism evidence="4 5">
    <name type="scientific">Lautropia mirabilis ATCC 51599</name>
    <dbReference type="NCBI Taxonomy" id="887898"/>
    <lineage>
        <taxon>Bacteria</taxon>
        <taxon>Pseudomonadati</taxon>
        <taxon>Pseudomonadota</taxon>
        <taxon>Betaproteobacteria</taxon>
        <taxon>Burkholderiales</taxon>
        <taxon>Burkholderiaceae</taxon>
        <taxon>Lautropia</taxon>
    </lineage>
</organism>
<evidence type="ECO:0000313" key="4">
    <source>
        <dbReference type="EMBL" id="EFV95173.1"/>
    </source>
</evidence>
<protein>
    <submittedName>
        <fullName evidence="4">Transglycosylase SLT domain protein</fullName>
    </submittedName>
</protein>
<feature type="compositionally biased region" description="Low complexity" evidence="2">
    <location>
        <begin position="546"/>
        <end position="561"/>
    </location>
</feature>
<dbReference type="Proteomes" id="UP000011021">
    <property type="component" value="Unassembled WGS sequence"/>
</dbReference>
<gene>
    <name evidence="4" type="ORF">HMPREF0551_1131</name>
</gene>
<dbReference type="EMBL" id="AEQP01000004">
    <property type="protein sequence ID" value="EFV95173.1"/>
    <property type="molecule type" value="Genomic_DNA"/>
</dbReference>
<dbReference type="HOGENOM" id="CLU_009520_1_5_4"/>
<reference evidence="4 5" key="1">
    <citation type="submission" date="2010-12" db="EMBL/GenBank/DDBJ databases">
        <authorList>
            <person name="Muzny D."/>
            <person name="Qin X."/>
            <person name="Deng J."/>
            <person name="Jiang H."/>
            <person name="Liu Y."/>
            <person name="Qu J."/>
            <person name="Song X.-Z."/>
            <person name="Zhang L."/>
            <person name="Thornton R."/>
            <person name="Coyle M."/>
            <person name="Francisco L."/>
            <person name="Jackson L."/>
            <person name="Javaid M."/>
            <person name="Korchina V."/>
            <person name="Kovar C."/>
            <person name="Mata R."/>
            <person name="Mathew T."/>
            <person name="Ngo R."/>
            <person name="Nguyen L."/>
            <person name="Nguyen N."/>
            <person name="Okwuonu G."/>
            <person name="Ongeri F."/>
            <person name="Pham C."/>
            <person name="Simmons D."/>
            <person name="Wilczek-Boney K."/>
            <person name="Hale W."/>
            <person name="Jakkamsetti A."/>
            <person name="Pham P."/>
            <person name="Ruth R."/>
            <person name="San Lucas F."/>
            <person name="Warren J."/>
            <person name="Zhang J."/>
            <person name="Zhao Z."/>
            <person name="Zhou C."/>
            <person name="Zhu D."/>
            <person name="Lee S."/>
            <person name="Bess C."/>
            <person name="Blankenburg K."/>
            <person name="Forbes L."/>
            <person name="Fu Q."/>
            <person name="Gubbala S."/>
            <person name="Hirani K."/>
            <person name="Jayaseelan J.C."/>
            <person name="Lara F."/>
            <person name="Munidasa M."/>
            <person name="Palculict T."/>
            <person name="Patil S."/>
            <person name="Pu L.-L."/>
            <person name="Saada N."/>
            <person name="Tang L."/>
            <person name="Weissenberger G."/>
            <person name="Zhu Y."/>
            <person name="Hemphill L."/>
            <person name="Shang Y."/>
            <person name="Youmans B."/>
            <person name="Ayvaz T."/>
            <person name="Ross M."/>
            <person name="Santibanez J."/>
            <person name="Aqrawi P."/>
            <person name="Gross S."/>
            <person name="Joshi V."/>
            <person name="Fowler G."/>
            <person name="Nazareth L."/>
            <person name="Reid J."/>
            <person name="Worley K."/>
            <person name="Petrosino J."/>
            <person name="Highlander S."/>
            <person name="Gibbs R."/>
        </authorList>
    </citation>
    <scope>NUCLEOTIDE SEQUENCE [LARGE SCALE GENOMIC DNA]</scope>
    <source>
        <strain evidence="4 5">ATCC 51599</strain>
    </source>
</reference>
<dbReference type="PROSITE" id="PS00922">
    <property type="entry name" value="TRANSGLYCOSYLASE"/>
    <property type="match status" value="1"/>
</dbReference>
<sequence length="692" mass="74981">MRAHRSSRQPGFPSPLSQTPVRQPLRRSRLARLLAHAGVVLGAGWLAACSSVSPGTTAQNTHGAQLRHGEPVLVTESDAVRQLNAASQAQGDDGEVIVSNDLWDRIRAGFAMPELDSPLVARHEQYYLSRPDYLQRMFGRGSFYLHHIVEEVERRGMPTELALLPFVESAMNPSALSSAKAAGLWQFIPATGKRYDLNQNWWVDNRRDVVQSTRAALDYLQSIYQMNGDDWFLALASYNWGEGAVRRAVRANQAAGRPADYANLRMPNETRNYVPKLLALKHIVLNARQLGLQLPDLPDQPYFVTVEKTRPIDLKLAAQFAGMTEAEFLALNPAHNRPVISASRNNTLKIPVDRIERFKAAMAEHAAQKRPFVSWQPHTLQPGESLAEIASRGGLTVPALLRANGISAGTHLLAGTRLLVPTHRVSDENLVEQFDGPRLYQQVDAGPLVHRVRRGETGASIARRYGLTLAELRAMNRRVSPLKPGMTLTVRRSQKQTVLVAEDGSRKVISRQATVPATATAKAATASSGSHTAIRLVHYSPARTQTAGSSNTTASRSTASRLDSRVTLRSDRSITRHTLRQSGKTTVALADTTSRSRSTATASTSARSATARKSSSATAATGKRLKAASASSTSRGSSSSRSASTKTASTKGSSSRKALTSSNARANSRSTATRSKAGSARARGSHKVADAR</sequence>
<dbReference type="PANTHER" id="PTHR33734:SF22">
    <property type="entry name" value="MEMBRANE-BOUND LYTIC MUREIN TRANSGLYCOSYLASE D"/>
    <property type="match status" value="1"/>
</dbReference>
<dbReference type="STRING" id="887898.HMPREF0551_1131"/>
<dbReference type="PROSITE" id="PS51782">
    <property type="entry name" value="LYSM"/>
    <property type="match status" value="2"/>
</dbReference>
<name>E7RWR9_9BURK</name>
<dbReference type="InterPro" id="IPR036779">
    <property type="entry name" value="LysM_dom_sf"/>
</dbReference>
<evidence type="ECO:0000256" key="2">
    <source>
        <dbReference type="SAM" id="MobiDB-lite"/>
    </source>
</evidence>
<keyword evidence="5" id="KW-1185">Reference proteome</keyword>
<dbReference type="SUPFAM" id="SSF54106">
    <property type="entry name" value="LysM domain"/>
    <property type="match status" value="2"/>
</dbReference>
<dbReference type="GO" id="GO:0000270">
    <property type="term" value="P:peptidoglycan metabolic process"/>
    <property type="evidence" value="ECO:0007669"/>
    <property type="project" value="InterPro"/>
</dbReference>
<feature type="compositionally biased region" description="Low complexity" evidence="2">
    <location>
        <begin position="592"/>
        <end position="675"/>
    </location>
</feature>
<accession>E7RWR9</accession>
<dbReference type="InterPro" id="IPR000189">
    <property type="entry name" value="Transglyc_AS"/>
</dbReference>
<feature type="region of interest" description="Disordered" evidence="2">
    <location>
        <begin position="539"/>
        <end position="692"/>
    </location>
</feature>
<dbReference type="RefSeq" id="WP_005673365.1">
    <property type="nucleotide sequence ID" value="NZ_CP146288.1"/>
</dbReference>
<dbReference type="GO" id="GO:0016020">
    <property type="term" value="C:membrane"/>
    <property type="evidence" value="ECO:0007669"/>
    <property type="project" value="InterPro"/>
</dbReference>